<dbReference type="SMART" id="SM00052">
    <property type="entry name" value="EAL"/>
    <property type="match status" value="1"/>
</dbReference>
<protein>
    <recommendedName>
        <fullName evidence="2">EAL domain-containing protein</fullName>
    </recommendedName>
</protein>
<comment type="caution">
    <text evidence="3">The sequence shown here is derived from an EMBL/GenBank/DDBJ whole genome shotgun (WGS) entry which is preliminary data.</text>
</comment>
<dbReference type="Pfam" id="PF00563">
    <property type="entry name" value="EAL"/>
    <property type="match status" value="1"/>
</dbReference>
<dbReference type="Proteomes" id="UP000036196">
    <property type="component" value="Unassembled WGS sequence"/>
</dbReference>
<dbReference type="InterPro" id="IPR050706">
    <property type="entry name" value="Cyclic-di-GMP_PDE-like"/>
</dbReference>
<dbReference type="InterPro" id="IPR001633">
    <property type="entry name" value="EAL_dom"/>
</dbReference>
<dbReference type="InterPro" id="IPR035919">
    <property type="entry name" value="EAL_sf"/>
</dbReference>
<accession>A0A0J5L4J6</accession>
<organism evidence="3 4">
    <name type="scientific">Pluralibacter gergoviae</name>
    <name type="common">Enterobacter gergoviae</name>
    <dbReference type="NCBI Taxonomy" id="61647"/>
    <lineage>
        <taxon>Bacteria</taxon>
        <taxon>Pseudomonadati</taxon>
        <taxon>Pseudomonadota</taxon>
        <taxon>Gammaproteobacteria</taxon>
        <taxon>Enterobacterales</taxon>
        <taxon>Enterobacteriaceae</taxon>
        <taxon>Pluralibacter</taxon>
    </lineage>
</organism>
<gene>
    <name evidence="3" type="ORF">ABW06_07465</name>
</gene>
<dbReference type="SMART" id="SM00267">
    <property type="entry name" value="GGDEF"/>
    <property type="match status" value="1"/>
</dbReference>
<dbReference type="RefSeq" id="WP_048278584.1">
    <property type="nucleotide sequence ID" value="NZ_LDZF01000006.1"/>
</dbReference>
<dbReference type="EMBL" id="LDZF01000006">
    <property type="protein sequence ID" value="KMK14668.1"/>
    <property type="molecule type" value="Genomic_DNA"/>
</dbReference>
<keyword evidence="1" id="KW-0472">Membrane</keyword>
<dbReference type="Gene3D" id="3.30.450.20">
    <property type="entry name" value="PAS domain"/>
    <property type="match status" value="1"/>
</dbReference>
<dbReference type="PATRIC" id="fig|61647.15.peg.4730"/>
<dbReference type="InterPro" id="IPR000160">
    <property type="entry name" value="GGDEF_dom"/>
</dbReference>
<dbReference type="PANTHER" id="PTHR33121">
    <property type="entry name" value="CYCLIC DI-GMP PHOSPHODIESTERASE PDEF"/>
    <property type="match status" value="1"/>
</dbReference>
<dbReference type="InterPro" id="IPR029787">
    <property type="entry name" value="Nucleotide_cyclase"/>
</dbReference>
<dbReference type="Gene3D" id="3.20.20.450">
    <property type="entry name" value="EAL domain"/>
    <property type="match status" value="1"/>
</dbReference>
<dbReference type="PROSITE" id="PS50883">
    <property type="entry name" value="EAL"/>
    <property type="match status" value="1"/>
</dbReference>
<dbReference type="PANTHER" id="PTHR33121:SF79">
    <property type="entry name" value="CYCLIC DI-GMP PHOSPHODIESTERASE PDED-RELATED"/>
    <property type="match status" value="1"/>
</dbReference>
<dbReference type="GO" id="GO:0071111">
    <property type="term" value="F:cyclic-guanylate-specific phosphodiesterase activity"/>
    <property type="evidence" value="ECO:0007669"/>
    <property type="project" value="InterPro"/>
</dbReference>
<dbReference type="InterPro" id="IPR043128">
    <property type="entry name" value="Rev_trsase/Diguanyl_cyclase"/>
</dbReference>
<evidence type="ECO:0000259" key="2">
    <source>
        <dbReference type="PROSITE" id="PS50883"/>
    </source>
</evidence>
<keyword evidence="1" id="KW-0812">Transmembrane</keyword>
<sequence>MKWLTRIHISLRTTIFTVFFCFSLLMIAGVLYIQLYRENQTLNVMSERIIDTRGEAVRNALNYYLNIPEQANSIAGIFVKTLDYSDKEASFYQIRDYLYKIMTQSFNRDSLLSSIAFGSIDGDYVGFSRDLETNWTFQIKKNHETGNKLVFYKDGSSTSPVMDTVDDYNLFARPWFSQVNRSRHSEWTSAYRDVNSDSGVSISYSSPLTDKRGHYVGVVSSDLRLSRLNRYLASLTATQHSLIYLVNDRQQIIAASEPRLLLGESGHGLAEQSGTGLPLVQDSAEPVVKASARYLAPGEGNIHQIDVGGSRYYSKVIQVGDAVKLRGWRMVVLVSKQELLGAVSGYREMTIVIVILLVLIGGLLAHRILSVIVNPLRRIAEQAPQIAHTRKIEHNEGWSFDEINTLDNALHRMARDLDSAFARLEDQINIDSETGLFTRKGLISEFGEDRQFHGVMAMVSLSKLQTNFNNLGCDYAARYLEAFIQFVYRTFPGDTVLVRDSIDRLIVCCPGKETRQMDALAARMLNLMQLAESEYATSRFVFMGYVGVVTCAEGCSLQTAMTNASIAHQAARHRHSAKGCLYDASLREQALNNISMLNQLYGAIPNNELYLVYQPIVTIGREAVDEAECLVRWNSPELGMVRPDLFIQIAEESGFIIQLGRWIFSQACRELGGRIAARLCSAMFKLHVNVSNIELSQPDFCRFILSTIAANGLNTRNISIEITETSMINGYSELKETLSTLRSAGVTIAIDDFGSGFSSLSWLHKLEFDTLKIDRNFVMDVEHNPRNASIISAVIRIAEGFGVPLIAEGVENEQVLEKLRSMGCAKAQGYYFSRPLPFDQWPAALVKH</sequence>
<keyword evidence="4" id="KW-1185">Reference proteome</keyword>
<evidence type="ECO:0000256" key="1">
    <source>
        <dbReference type="SAM" id="Phobius"/>
    </source>
</evidence>
<keyword evidence="1" id="KW-1133">Transmembrane helix</keyword>
<dbReference type="AlphaFoldDB" id="A0A0J5L4J6"/>
<name>A0A0J5L4J6_PLUGE</name>
<dbReference type="eggNOG" id="COG5001">
    <property type="taxonomic scope" value="Bacteria"/>
</dbReference>
<dbReference type="SUPFAM" id="SSF141868">
    <property type="entry name" value="EAL domain-like"/>
    <property type="match status" value="1"/>
</dbReference>
<evidence type="ECO:0000313" key="3">
    <source>
        <dbReference type="EMBL" id="KMK14668.1"/>
    </source>
</evidence>
<dbReference type="Pfam" id="PF22673">
    <property type="entry name" value="MCP-like_PDC_1"/>
    <property type="match status" value="1"/>
</dbReference>
<dbReference type="CDD" id="cd12913">
    <property type="entry name" value="PDC1_MCP_like"/>
    <property type="match status" value="1"/>
</dbReference>
<dbReference type="CDD" id="cd01948">
    <property type="entry name" value="EAL"/>
    <property type="match status" value="1"/>
</dbReference>
<dbReference type="SUPFAM" id="SSF55073">
    <property type="entry name" value="Nucleotide cyclase"/>
    <property type="match status" value="1"/>
</dbReference>
<feature type="domain" description="EAL" evidence="2">
    <location>
        <begin position="593"/>
        <end position="848"/>
    </location>
</feature>
<dbReference type="STRING" id="61647.LG71_07180"/>
<proteinExistence type="predicted"/>
<reference evidence="3 4" key="1">
    <citation type="submission" date="2015-05" db="EMBL/GenBank/DDBJ databases">
        <title>Genome sequences of Pluralibacter gergoviae.</title>
        <authorList>
            <person name="Greninger A.L."/>
            <person name="Miller S."/>
        </authorList>
    </citation>
    <scope>NUCLEOTIDE SEQUENCE [LARGE SCALE GENOMIC DNA]</scope>
    <source>
        <strain evidence="3 4">JS81F13</strain>
    </source>
</reference>
<feature type="transmembrane region" description="Helical" evidence="1">
    <location>
        <begin position="12"/>
        <end position="33"/>
    </location>
</feature>
<dbReference type="Gene3D" id="6.10.340.10">
    <property type="match status" value="1"/>
</dbReference>
<dbReference type="Gene3D" id="3.30.70.270">
    <property type="match status" value="1"/>
</dbReference>
<evidence type="ECO:0000313" key="4">
    <source>
        <dbReference type="Proteomes" id="UP000036196"/>
    </source>
</evidence>